<dbReference type="Proteomes" id="UP001143347">
    <property type="component" value="Unassembled WGS sequence"/>
</dbReference>
<evidence type="ECO:0000256" key="1">
    <source>
        <dbReference type="ARBA" id="ARBA00023015"/>
    </source>
</evidence>
<dbReference type="InterPro" id="IPR001647">
    <property type="entry name" value="HTH_TetR"/>
</dbReference>
<protein>
    <submittedName>
        <fullName evidence="6">TetR/AcrR family transcriptional regulator</fullName>
    </submittedName>
</protein>
<evidence type="ECO:0000256" key="3">
    <source>
        <dbReference type="ARBA" id="ARBA00023163"/>
    </source>
</evidence>
<dbReference type="Gene3D" id="1.10.357.10">
    <property type="entry name" value="Tetracycline Repressor, domain 2"/>
    <property type="match status" value="1"/>
</dbReference>
<dbReference type="AlphaFoldDB" id="A0A9X3D730"/>
<reference evidence="6" key="1">
    <citation type="submission" date="2022-10" db="EMBL/GenBank/DDBJ databases">
        <title>WGS of marine actinomycetes from Thailand.</title>
        <authorList>
            <person name="Thawai C."/>
        </authorList>
    </citation>
    <scope>NUCLEOTIDE SEQUENCE</scope>
    <source>
        <strain evidence="6">SW21</strain>
    </source>
</reference>
<dbReference type="PANTHER" id="PTHR30055:SF234">
    <property type="entry name" value="HTH-TYPE TRANSCRIPTIONAL REGULATOR BETI"/>
    <property type="match status" value="1"/>
</dbReference>
<dbReference type="GO" id="GO:0000976">
    <property type="term" value="F:transcription cis-regulatory region binding"/>
    <property type="evidence" value="ECO:0007669"/>
    <property type="project" value="TreeGrafter"/>
</dbReference>
<dbReference type="InterPro" id="IPR036271">
    <property type="entry name" value="Tet_transcr_reg_TetR-rel_C_sf"/>
</dbReference>
<dbReference type="PANTHER" id="PTHR30055">
    <property type="entry name" value="HTH-TYPE TRANSCRIPTIONAL REGULATOR RUTR"/>
    <property type="match status" value="1"/>
</dbReference>
<gene>
    <name evidence="6" type="ORF">OSB52_20075</name>
</gene>
<dbReference type="SUPFAM" id="SSF46689">
    <property type="entry name" value="Homeodomain-like"/>
    <property type="match status" value="1"/>
</dbReference>
<organism evidence="6 7">
    <name type="scientific">Gordonia aquimaris</name>
    <dbReference type="NCBI Taxonomy" id="2984863"/>
    <lineage>
        <taxon>Bacteria</taxon>
        <taxon>Bacillati</taxon>
        <taxon>Actinomycetota</taxon>
        <taxon>Actinomycetes</taxon>
        <taxon>Mycobacteriales</taxon>
        <taxon>Gordoniaceae</taxon>
        <taxon>Gordonia</taxon>
    </lineage>
</organism>
<dbReference type="GO" id="GO:0003700">
    <property type="term" value="F:DNA-binding transcription factor activity"/>
    <property type="evidence" value="ECO:0007669"/>
    <property type="project" value="TreeGrafter"/>
</dbReference>
<evidence type="ECO:0000313" key="6">
    <source>
        <dbReference type="EMBL" id="MCX2966384.1"/>
    </source>
</evidence>
<evidence type="ECO:0000256" key="2">
    <source>
        <dbReference type="ARBA" id="ARBA00023125"/>
    </source>
</evidence>
<keyword evidence="7" id="KW-1185">Reference proteome</keyword>
<keyword evidence="2 4" id="KW-0238">DNA-binding</keyword>
<evidence type="ECO:0000256" key="4">
    <source>
        <dbReference type="PROSITE-ProRule" id="PRU00335"/>
    </source>
</evidence>
<feature type="DNA-binding region" description="H-T-H motif" evidence="4">
    <location>
        <begin position="35"/>
        <end position="54"/>
    </location>
</feature>
<evidence type="ECO:0000259" key="5">
    <source>
        <dbReference type="PROSITE" id="PS50977"/>
    </source>
</evidence>
<dbReference type="SUPFAM" id="SSF48498">
    <property type="entry name" value="Tetracyclin repressor-like, C-terminal domain"/>
    <property type="match status" value="1"/>
</dbReference>
<dbReference type="InterPro" id="IPR009057">
    <property type="entry name" value="Homeodomain-like_sf"/>
</dbReference>
<dbReference type="InterPro" id="IPR050109">
    <property type="entry name" value="HTH-type_TetR-like_transc_reg"/>
</dbReference>
<name>A0A9X3D730_9ACTN</name>
<feature type="domain" description="HTH tetR-type" evidence="5">
    <location>
        <begin position="14"/>
        <end position="72"/>
    </location>
</feature>
<proteinExistence type="predicted"/>
<dbReference type="PROSITE" id="PS50977">
    <property type="entry name" value="HTH_TETR_2"/>
    <property type="match status" value="1"/>
</dbReference>
<dbReference type="Pfam" id="PF00440">
    <property type="entry name" value="TetR_N"/>
    <property type="match status" value="1"/>
</dbReference>
<dbReference type="EMBL" id="JAPKFM010000026">
    <property type="protein sequence ID" value="MCX2966384.1"/>
    <property type="molecule type" value="Genomic_DNA"/>
</dbReference>
<comment type="caution">
    <text evidence="6">The sequence shown here is derived from an EMBL/GenBank/DDBJ whole genome shotgun (WGS) entry which is preliminary data.</text>
</comment>
<accession>A0A9X3D730</accession>
<sequence>MPVTHATQVRADVERNRAAIMTGAIGLLGVEPNASMQQIAEASGVNRATLYRHFASRDQLMSALHAKALDDSAEVARRLPADGPVVAALRAFLDDAITIGERYRFILMYHRTDPGLFDVEARATVPVLKAIRRGQEAGEIDPRLEPVFAAGQITMLVIGVIGLVERGAMTLEQARRQAQISFGNTLAVPVR</sequence>
<keyword evidence="3" id="KW-0804">Transcription</keyword>
<evidence type="ECO:0000313" key="7">
    <source>
        <dbReference type="Proteomes" id="UP001143347"/>
    </source>
</evidence>
<dbReference type="RefSeq" id="WP_235721650.1">
    <property type="nucleotide sequence ID" value="NZ_JAPKFM010000026.1"/>
</dbReference>
<keyword evidence="1" id="KW-0805">Transcription regulation</keyword>